<dbReference type="CDD" id="cd17249">
    <property type="entry name" value="RMtype1_S_EcoR124I-TRD2-CR2_like"/>
    <property type="match status" value="1"/>
</dbReference>
<organism evidence="5 6">
    <name type="scientific">Spirosoma montaniterrae</name>
    <dbReference type="NCBI Taxonomy" id="1178516"/>
    <lineage>
        <taxon>Bacteria</taxon>
        <taxon>Pseudomonadati</taxon>
        <taxon>Bacteroidota</taxon>
        <taxon>Cytophagia</taxon>
        <taxon>Cytophagales</taxon>
        <taxon>Cytophagaceae</taxon>
        <taxon>Spirosoma</taxon>
    </lineage>
</organism>
<dbReference type="REBASE" id="189926">
    <property type="entry name" value="S.SmoDY10ORF21000P"/>
</dbReference>
<feature type="domain" description="Type I restriction modification DNA specificity" evidence="4">
    <location>
        <begin position="264"/>
        <end position="428"/>
    </location>
</feature>
<keyword evidence="2" id="KW-0680">Restriction system</keyword>
<reference evidence="5 6" key="1">
    <citation type="submission" date="2016-01" db="EMBL/GenBank/DDBJ databases">
        <authorList>
            <person name="Oliw E.H."/>
        </authorList>
    </citation>
    <scope>NUCLEOTIDE SEQUENCE [LARGE SCALE GENOMIC DNA]</scope>
    <source>
        <strain evidence="5 6">DY10</strain>
    </source>
</reference>
<dbReference type="SUPFAM" id="SSF116734">
    <property type="entry name" value="DNA methylase specificity domain"/>
    <property type="match status" value="2"/>
</dbReference>
<sequence>MIFKIKDFLTRIRVPVQVEDDASYQLVTIRMRHQGVCLRGVKAGREIGTKTMYRVKAGQFVLSGIDARNGAFGVIPDELEGAVVTNDFWYFDVDDRVIDRDYFLYLTSTPFFDNLCRLASDGTTNRVRLQADKFYNYEITLPPVDEQRIVLKRLVALKSKLTALNAEFDQQDTLLTKLQQAILQDAVRGKLTATYRESVYNATSVTQPVTGSSPVRTATEQTETGTDLLARIRAEKAELIHSGKLRSQKTLPPITDAEKPFELPEGWVWARLGDLAEMMGGGTPSKNNPTYWQGNLPWVSPKDMKVDYLSDTIDHISEVAIQESTAKIIPAESLLIVVRGMILLKKIPLAINVVPVTLNQDMKAIKPFKKAVLPYLFICLKGLEPMLLREVNTATHGTGKIDSEILTNLHIPLPPLAEQRAIVAAVERALGQVAQLRAELQAQRAGAGELLRALLHRAFAGGEEVET</sequence>
<dbReference type="GO" id="GO:0003677">
    <property type="term" value="F:DNA binding"/>
    <property type="evidence" value="ECO:0007669"/>
    <property type="project" value="UniProtKB-KW"/>
</dbReference>
<dbReference type="RefSeq" id="WP_077133034.1">
    <property type="nucleotide sequence ID" value="NZ_CP014263.1"/>
</dbReference>
<dbReference type="InterPro" id="IPR044946">
    <property type="entry name" value="Restrct_endonuc_typeI_TRD_sf"/>
</dbReference>
<dbReference type="AlphaFoldDB" id="A0A1P9X1T1"/>
<comment type="similarity">
    <text evidence="1">Belongs to the type-I restriction system S methylase family.</text>
</comment>
<dbReference type="InterPro" id="IPR000055">
    <property type="entry name" value="Restrct_endonuc_typeI_TRD"/>
</dbReference>
<gene>
    <name evidence="5" type="ORF">AWR27_21005</name>
</gene>
<dbReference type="PANTHER" id="PTHR43140:SF1">
    <property type="entry name" value="TYPE I RESTRICTION ENZYME ECOKI SPECIFICITY SUBUNIT"/>
    <property type="match status" value="1"/>
</dbReference>
<dbReference type="KEGG" id="smon:AWR27_21005"/>
<name>A0A1P9X1T1_9BACT</name>
<keyword evidence="6" id="KW-1185">Reference proteome</keyword>
<protein>
    <recommendedName>
        <fullName evidence="4">Type I restriction modification DNA specificity domain-containing protein</fullName>
    </recommendedName>
</protein>
<feature type="domain" description="Type I restriction modification DNA specificity" evidence="4">
    <location>
        <begin position="46"/>
        <end position="166"/>
    </location>
</feature>
<evidence type="ECO:0000313" key="6">
    <source>
        <dbReference type="Proteomes" id="UP000187941"/>
    </source>
</evidence>
<dbReference type="OrthoDB" id="825893at2"/>
<dbReference type="InterPro" id="IPR051212">
    <property type="entry name" value="Type-I_RE_S_subunit"/>
</dbReference>
<dbReference type="STRING" id="1178516.AWR27_21005"/>
<dbReference type="Proteomes" id="UP000187941">
    <property type="component" value="Chromosome"/>
</dbReference>
<evidence type="ECO:0000256" key="3">
    <source>
        <dbReference type="ARBA" id="ARBA00023125"/>
    </source>
</evidence>
<dbReference type="PANTHER" id="PTHR43140">
    <property type="entry name" value="TYPE-1 RESTRICTION ENZYME ECOKI SPECIFICITY PROTEIN"/>
    <property type="match status" value="1"/>
</dbReference>
<evidence type="ECO:0000313" key="5">
    <source>
        <dbReference type="EMBL" id="AQG81570.1"/>
    </source>
</evidence>
<keyword evidence="3" id="KW-0238">DNA-binding</keyword>
<evidence type="ECO:0000256" key="2">
    <source>
        <dbReference type="ARBA" id="ARBA00022747"/>
    </source>
</evidence>
<accession>A0A1P9X1T1</accession>
<dbReference type="Gene3D" id="3.90.220.20">
    <property type="entry name" value="DNA methylase specificity domains"/>
    <property type="match status" value="2"/>
</dbReference>
<dbReference type="EMBL" id="CP014263">
    <property type="protein sequence ID" value="AQG81570.1"/>
    <property type="molecule type" value="Genomic_DNA"/>
</dbReference>
<evidence type="ECO:0000259" key="4">
    <source>
        <dbReference type="Pfam" id="PF01420"/>
    </source>
</evidence>
<evidence type="ECO:0000256" key="1">
    <source>
        <dbReference type="ARBA" id="ARBA00010923"/>
    </source>
</evidence>
<dbReference type="Pfam" id="PF01420">
    <property type="entry name" value="Methylase_S"/>
    <property type="match status" value="2"/>
</dbReference>
<dbReference type="GO" id="GO:0009307">
    <property type="term" value="P:DNA restriction-modification system"/>
    <property type="evidence" value="ECO:0007669"/>
    <property type="project" value="UniProtKB-KW"/>
</dbReference>
<proteinExistence type="inferred from homology"/>